<dbReference type="InterPro" id="IPR002893">
    <property type="entry name" value="Znf_MYND"/>
</dbReference>
<proteinExistence type="predicted"/>
<dbReference type="GO" id="GO:0008270">
    <property type="term" value="F:zinc ion binding"/>
    <property type="evidence" value="ECO:0007669"/>
    <property type="project" value="UniProtKB-KW"/>
</dbReference>
<evidence type="ECO:0000259" key="6">
    <source>
        <dbReference type="PROSITE" id="PS50865"/>
    </source>
</evidence>
<dbReference type="EMBL" id="HG793178">
    <property type="protein sequence ID" value="CRL30159.1"/>
    <property type="molecule type" value="Genomic_DNA"/>
</dbReference>
<evidence type="ECO:0000256" key="5">
    <source>
        <dbReference type="SAM" id="MobiDB-lite"/>
    </source>
</evidence>
<feature type="region of interest" description="Disordered" evidence="5">
    <location>
        <begin position="72"/>
        <end position="91"/>
    </location>
</feature>
<dbReference type="Pfam" id="PF01753">
    <property type="entry name" value="zf-MYND"/>
    <property type="match status" value="1"/>
</dbReference>
<evidence type="ECO:0000313" key="7">
    <source>
        <dbReference type="EMBL" id="CRL30159.1"/>
    </source>
</evidence>
<protein>
    <submittedName>
        <fullName evidence="7">Zinc finger, MYND-type</fullName>
    </submittedName>
</protein>
<evidence type="ECO:0000256" key="1">
    <source>
        <dbReference type="ARBA" id="ARBA00022723"/>
    </source>
</evidence>
<keyword evidence="1" id="KW-0479">Metal-binding</keyword>
<dbReference type="Gene3D" id="6.10.140.2220">
    <property type="match status" value="1"/>
</dbReference>
<organism evidence="7 8">
    <name type="scientific">Penicillium camemberti (strain FM 013)</name>
    <dbReference type="NCBI Taxonomy" id="1429867"/>
    <lineage>
        <taxon>Eukaryota</taxon>
        <taxon>Fungi</taxon>
        <taxon>Dikarya</taxon>
        <taxon>Ascomycota</taxon>
        <taxon>Pezizomycotina</taxon>
        <taxon>Eurotiomycetes</taxon>
        <taxon>Eurotiomycetidae</taxon>
        <taxon>Eurotiales</taxon>
        <taxon>Aspergillaceae</taxon>
        <taxon>Penicillium</taxon>
    </lineage>
</organism>
<feature type="domain" description="MYND-type" evidence="6">
    <location>
        <begin position="18"/>
        <end position="57"/>
    </location>
</feature>
<dbReference type="Pfam" id="PF14737">
    <property type="entry name" value="DUF4470"/>
    <property type="match status" value="1"/>
</dbReference>
<keyword evidence="8" id="KW-1185">Reference proteome</keyword>
<reference evidence="7 8" key="1">
    <citation type="journal article" date="2014" name="Nat. Commun.">
        <title>Multiple recent horizontal transfers of a large genomic region in cheese making fungi.</title>
        <authorList>
            <person name="Cheeseman K."/>
            <person name="Ropars J."/>
            <person name="Renault P."/>
            <person name="Dupont J."/>
            <person name="Gouzy J."/>
            <person name="Branca A."/>
            <person name="Abraham A.L."/>
            <person name="Ceppi M."/>
            <person name="Conseiller E."/>
            <person name="Debuchy R."/>
            <person name="Malagnac F."/>
            <person name="Goarin A."/>
            <person name="Silar P."/>
            <person name="Lacoste S."/>
            <person name="Sallet E."/>
            <person name="Bensimon A."/>
            <person name="Giraud T."/>
            <person name="Brygoo Y."/>
        </authorList>
    </citation>
    <scope>NUCLEOTIDE SEQUENCE [LARGE SCALE GENOMIC DNA]</scope>
    <source>
        <strain evidence="8">FM 013</strain>
    </source>
</reference>
<dbReference type="InterPro" id="IPR027974">
    <property type="entry name" value="DUF4470"/>
</dbReference>
<dbReference type="AlphaFoldDB" id="A0A0G4PVF8"/>
<keyword evidence="3" id="KW-0862">Zinc</keyword>
<dbReference type="Proteomes" id="UP000053732">
    <property type="component" value="Unassembled WGS sequence"/>
</dbReference>
<evidence type="ECO:0000313" key="8">
    <source>
        <dbReference type="Proteomes" id="UP000053732"/>
    </source>
</evidence>
<accession>A0A0G4PVF8</accession>
<sequence>MSSFDKFLNPAFCANNINSPCPNETSKANNACSRCYLVVYCSRECQKEHWPAHKEDCNNALAKDTWKPDWHTEDRDPTFVQRNPSEPSPNADKLSWWGGMPALDLLKLDGNEGQDASDKMRILLTSSHDIRNIVETVARLPDTYSGQCDIAMNCISFGVFAQNIVLVLTAFHFPPEEAAPIMIHLWYSALIPASVLTALQTKLLPLIEKVCAEAALKRPKRLFKWVWKKNKSSLQLELLRDEWERLRYTLRFPSRFSASEATRNRQDVVLADKRVDSLHRTLHAQPRYWRLSMMKFRRDGILLPFGCSRKEFDTPNPIIFSASRSWPMPDSADPRRSWDIQEVCTGAYTANYPAKNDLYGMLFIHPRETFLRFCRQLRKREITIRLISLDSLSLPGYFKKLKHPGFDRIETYINAENDVLGIDITLALNIRLLKPKIENPKAMILVLFIRDIEEMSSIDTIDKDIARVAKYLPEPETTDYNDADQMRRRRSSSFVCNVSKLFDLYKKAHDFDKIPGKYGLKMRGNNTIVAHWPMRPGKNAPQEVFDILEGSGATGFERYVEWEWV</sequence>
<evidence type="ECO:0000256" key="3">
    <source>
        <dbReference type="ARBA" id="ARBA00022833"/>
    </source>
</evidence>
<keyword evidence="2 4" id="KW-0863">Zinc-finger</keyword>
<dbReference type="SUPFAM" id="SSF144232">
    <property type="entry name" value="HIT/MYND zinc finger-like"/>
    <property type="match status" value="1"/>
</dbReference>
<evidence type="ECO:0000256" key="2">
    <source>
        <dbReference type="ARBA" id="ARBA00022771"/>
    </source>
</evidence>
<name>A0A0G4PVF8_PENC3</name>
<evidence type="ECO:0000256" key="4">
    <source>
        <dbReference type="PROSITE-ProRule" id="PRU00134"/>
    </source>
</evidence>
<dbReference type="STRING" id="1429867.A0A0G4PVF8"/>
<gene>
    <name evidence="7" type="ORF">PCAMFM013_S045g000025</name>
</gene>
<dbReference type="PROSITE" id="PS50865">
    <property type="entry name" value="ZF_MYND_2"/>
    <property type="match status" value="1"/>
</dbReference>